<evidence type="ECO:0000313" key="2">
    <source>
        <dbReference type="Proteomes" id="UP000032568"/>
    </source>
</evidence>
<dbReference type="NCBIfam" id="TIGR03359">
    <property type="entry name" value="VI_chp_6"/>
    <property type="match status" value="1"/>
</dbReference>
<name>A0AAE9YUP0_9GAMM</name>
<evidence type="ECO:0000313" key="1">
    <source>
        <dbReference type="EMBL" id="WDE01446.1"/>
    </source>
</evidence>
<dbReference type="RefSeq" id="WP_044835743.1">
    <property type="nucleotide sequence ID" value="NZ_CP059735.1"/>
</dbReference>
<dbReference type="PANTHER" id="PTHR35370">
    <property type="entry name" value="CYTOPLASMIC PROTEIN-RELATED-RELATED"/>
    <property type="match status" value="1"/>
</dbReference>
<dbReference type="KEGG" id="tact:SG35_013010"/>
<organism evidence="1 2">
    <name type="scientific">Thalassomonas actiniarum</name>
    <dbReference type="NCBI Taxonomy" id="485447"/>
    <lineage>
        <taxon>Bacteria</taxon>
        <taxon>Pseudomonadati</taxon>
        <taxon>Pseudomonadota</taxon>
        <taxon>Gammaproteobacteria</taxon>
        <taxon>Alteromonadales</taxon>
        <taxon>Colwelliaceae</taxon>
        <taxon>Thalassomonas</taxon>
    </lineage>
</organism>
<keyword evidence="2" id="KW-1185">Reference proteome</keyword>
<proteinExistence type="predicted"/>
<dbReference type="AlphaFoldDB" id="A0AAE9YUP0"/>
<dbReference type="InterPro" id="IPR010272">
    <property type="entry name" value="T6SS_TssF"/>
</dbReference>
<reference evidence="1 2" key="1">
    <citation type="journal article" date="2015" name="Genome Announc.">
        <title>Draft Genome Sequences of Marine Isolates of Thalassomonas viridans and Thalassomonas actiniarum.</title>
        <authorList>
            <person name="Olonade I."/>
            <person name="van Zyl L.J."/>
            <person name="Trindade M."/>
        </authorList>
    </citation>
    <scope>NUCLEOTIDE SEQUENCE [LARGE SCALE GENOMIC DNA]</scope>
    <source>
        <strain evidence="1 2">A5K-106</strain>
    </source>
</reference>
<dbReference type="EMBL" id="CP059735">
    <property type="protein sequence ID" value="WDE01446.1"/>
    <property type="molecule type" value="Genomic_DNA"/>
</dbReference>
<dbReference type="PIRSF" id="PIRSF028304">
    <property type="entry name" value="UCP028304"/>
    <property type="match status" value="1"/>
</dbReference>
<sequence>MDPRLLDLYNQELKFIREMGAEFAQEYPKVAARLGLEGFDCADPYVERLLEGFAFLTAKIQLQLDNQFPHFTENLLNHLFPSFLMPTPSMAICQFEPDPEEGSLLGGMAVPRGTSLISGLSKGEQTSCEYQTAQPFTLYPLTIEEGEYLNAQSVAALNTGQAHRQKHYSAIQLTISCDPLYRLADIDADQLEFYLRGPEALPMHLFELLYTGFNQLKFRENNKGSWQTEQHPVTLTCKQLDRNKALMPYNPRYFDGFRLLREYFLFPKRFLFLTLTGLKPILQRTNGHQVQLLLLLSREDRRLENLITSDNFSLFCVPVINLFSKKTDRIKVSPGQSDYHVVADKLRPCDYEICDIQTLTGFSAGVQEQANFSPFYAGKTRGSTGNYFAIKRKPRKLTAKQKNYRGRSSYIGTETFINLVEQQQTDTSQPLSQLSVTALCSNRDLPILMPLGKGSTDFTLDISLPCQKIRCLEGPTRPAPPITGGEMNWEIISQLTFNYLGIDTRDTQGSTRAIKQLMSLFADKNDVAAVKQIEGLHAVHFTSVTRRIPLPGPICFARGLAIELVLDEACFEGAGVFLLALVLEQFFARLVSINTFTQLTVSTTDNKEIYTWPVRMGMKTSL</sequence>
<dbReference type="Pfam" id="PF05947">
    <property type="entry name" value="T6SS_TssF"/>
    <property type="match status" value="1"/>
</dbReference>
<reference evidence="1 2" key="2">
    <citation type="journal article" date="2022" name="Mar. Drugs">
        <title>Bioassay-Guided Fractionation Leads to the Detection of Cholic Acid Generated by the Rare Thalassomonas sp.</title>
        <authorList>
            <person name="Pheiffer F."/>
            <person name="Schneider Y.K."/>
            <person name="Hansen E.H."/>
            <person name="Andersen J.H."/>
            <person name="Isaksson J."/>
            <person name="Busche T."/>
            <person name="R C."/>
            <person name="Kalinowski J."/>
            <person name="Zyl L.V."/>
            <person name="Trindade M."/>
        </authorList>
    </citation>
    <scope>NUCLEOTIDE SEQUENCE [LARGE SCALE GENOMIC DNA]</scope>
    <source>
        <strain evidence="1 2">A5K-106</strain>
    </source>
</reference>
<dbReference type="Proteomes" id="UP000032568">
    <property type="component" value="Chromosome"/>
</dbReference>
<accession>A0AAE9YUP0</accession>
<dbReference type="PANTHER" id="PTHR35370:SF1">
    <property type="entry name" value="TYPE VI SECRETION SYSTEM COMPONENT TSSF1"/>
    <property type="match status" value="1"/>
</dbReference>
<gene>
    <name evidence="1" type="primary">tssF</name>
    <name evidence="1" type="ORF">SG35_013010</name>
</gene>
<protein>
    <submittedName>
        <fullName evidence="1">Type VI secretion system baseplate subunit TssF</fullName>
    </submittedName>
</protein>